<dbReference type="Proteomes" id="UP000054565">
    <property type="component" value="Unassembled WGS sequence"/>
</dbReference>
<proteinExistence type="predicted"/>
<dbReference type="AlphaFoldDB" id="A0A0J6YE22"/>
<organism evidence="2 3">
    <name type="scientific">Coccidioides immitis RMSCC 2394</name>
    <dbReference type="NCBI Taxonomy" id="404692"/>
    <lineage>
        <taxon>Eukaryota</taxon>
        <taxon>Fungi</taxon>
        <taxon>Dikarya</taxon>
        <taxon>Ascomycota</taxon>
        <taxon>Pezizomycotina</taxon>
        <taxon>Eurotiomycetes</taxon>
        <taxon>Eurotiomycetidae</taxon>
        <taxon>Onygenales</taxon>
        <taxon>Onygenaceae</taxon>
        <taxon>Coccidioides</taxon>
    </lineage>
</organism>
<reference evidence="3" key="1">
    <citation type="journal article" date="2010" name="Genome Res.">
        <title>Population genomic sequencing of Coccidioides fungi reveals recent hybridization and transposon control.</title>
        <authorList>
            <person name="Neafsey D.E."/>
            <person name="Barker B.M."/>
            <person name="Sharpton T.J."/>
            <person name="Stajich J.E."/>
            <person name="Park D.J."/>
            <person name="Whiston E."/>
            <person name="Hung C.-Y."/>
            <person name="McMahan C."/>
            <person name="White J."/>
            <person name="Sykes S."/>
            <person name="Heiman D."/>
            <person name="Young S."/>
            <person name="Zeng Q."/>
            <person name="Abouelleil A."/>
            <person name="Aftuck L."/>
            <person name="Bessette D."/>
            <person name="Brown A."/>
            <person name="FitzGerald M."/>
            <person name="Lui A."/>
            <person name="Macdonald J.P."/>
            <person name="Priest M."/>
            <person name="Orbach M.J."/>
            <person name="Galgiani J.N."/>
            <person name="Kirkland T.N."/>
            <person name="Cole G.T."/>
            <person name="Birren B.W."/>
            <person name="Henn M.R."/>
            <person name="Taylor J.W."/>
            <person name="Rounsley S.D."/>
        </authorList>
    </citation>
    <scope>NUCLEOTIDE SEQUENCE [LARGE SCALE GENOMIC DNA]</scope>
    <source>
        <strain evidence="3">RMSCC 2394</strain>
    </source>
</reference>
<feature type="region of interest" description="Disordered" evidence="1">
    <location>
        <begin position="84"/>
        <end position="114"/>
    </location>
</feature>
<protein>
    <submittedName>
        <fullName evidence="2">Uncharacterized protein</fullName>
    </submittedName>
</protein>
<dbReference type="EMBL" id="DS028096">
    <property type="protein sequence ID" value="KMP06931.1"/>
    <property type="molecule type" value="Genomic_DNA"/>
</dbReference>
<evidence type="ECO:0000313" key="3">
    <source>
        <dbReference type="Proteomes" id="UP000054565"/>
    </source>
</evidence>
<evidence type="ECO:0000256" key="1">
    <source>
        <dbReference type="SAM" id="MobiDB-lite"/>
    </source>
</evidence>
<gene>
    <name evidence="2" type="ORF">CIRG_06611</name>
</gene>
<evidence type="ECO:0000313" key="2">
    <source>
        <dbReference type="EMBL" id="KMP06931.1"/>
    </source>
</evidence>
<sequence>MCGKKRGSQLKRSTNSAASYGAGTLASAIRRAAAEVPQSRGRLPRVRRKNDQSKFLLLKINAYNSFLAAFHMCGGCGVESDYWPTTTSSPARPQRRADAEHGTWVPPKHKCTPQ</sequence>
<name>A0A0J6YE22_COCIT</name>
<accession>A0A0J6YE22</accession>